<organism evidence="2 3">
    <name type="scientific">Nocardioides iriomotensis</name>
    <dbReference type="NCBI Taxonomy" id="715784"/>
    <lineage>
        <taxon>Bacteria</taxon>
        <taxon>Bacillati</taxon>
        <taxon>Actinomycetota</taxon>
        <taxon>Actinomycetes</taxon>
        <taxon>Propionibacteriales</taxon>
        <taxon>Nocardioidaceae</taxon>
        <taxon>Nocardioides</taxon>
    </lineage>
</organism>
<accession>A0A4Q5J1I6</accession>
<gene>
    <name evidence="2" type="ORF">ETU37_14245</name>
</gene>
<dbReference type="GO" id="GO:0005975">
    <property type="term" value="P:carbohydrate metabolic process"/>
    <property type="evidence" value="ECO:0007669"/>
    <property type="project" value="InterPro"/>
</dbReference>
<evidence type="ECO:0000313" key="2">
    <source>
        <dbReference type="EMBL" id="RYU11195.1"/>
    </source>
</evidence>
<dbReference type="Proteomes" id="UP000291189">
    <property type="component" value="Unassembled WGS sequence"/>
</dbReference>
<reference evidence="2 3" key="1">
    <citation type="submission" date="2019-01" db="EMBL/GenBank/DDBJ databases">
        <title>Nocardioides guangzhouensis sp. nov., an actinobacterium isolated from soil.</title>
        <authorList>
            <person name="Fu Y."/>
            <person name="Cai Y."/>
            <person name="Lin Z."/>
            <person name="Chen P."/>
        </authorList>
    </citation>
    <scope>NUCLEOTIDE SEQUENCE [LARGE SCALE GENOMIC DNA]</scope>
    <source>
        <strain evidence="2 3">NBRC 105384</strain>
    </source>
</reference>
<dbReference type="SUPFAM" id="SSF49899">
    <property type="entry name" value="Concanavalin A-like lectins/glucanases"/>
    <property type="match status" value="1"/>
</dbReference>
<dbReference type="InterPro" id="IPR000757">
    <property type="entry name" value="Beta-glucanase-like"/>
</dbReference>
<evidence type="ECO:0000313" key="3">
    <source>
        <dbReference type="Proteomes" id="UP000291189"/>
    </source>
</evidence>
<sequence>MTAFRDDFGGTDLDLGVWVPHYLPAWSSRAATAASYEVRDSRLTLRVPIDHPLWCPDDHPTPLRVSGIMSGNFSGPVGSTVGQQQIYADQTVKEEQPAHWGWTPAGGRIEMRCAMRISPRSMAAFWMVGRETTPEQSAEICVVEVFGNALEPGRSAEVGMGLHRFRDPDIKEDFAAPRLDIDVTQMHDYAVDWTAERCVFTVDGQEVRTCPDPPTYPMQMMVAVFDFPEWSTGVDSHLVPELVVEHLTGSHQ</sequence>
<protein>
    <submittedName>
        <fullName evidence="2">Glycosyl hydrolase family protein</fullName>
    </submittedName>
</protein>
<keyword evidence="2" id="KW-0378">Hydrolase</keyword>
<dbReference type="CDD" id="cd00413">
    <property type="entry name" value="Glyco_hydrolase_16"/>
    <property type="match status" value="1"/>
</dbReference>
<comment type="caution">
    <text evidence="2">The sequence shown here is derived from an EMBL/GenBank/DDBJ whole genome shotgun (WGS) entry which is preliminary data.</text>
</comment>
<dbReference type="PROSITE" id="PS51762">
    <property type="entry name" value="GH16_2"/>
    <property type="match status" value="1"/>
</dbReference>
<dbReference type="OrthoDB" id="9809583at2"/>
<dbReference type="GO" id="GO:0004553">
    <property type="term" value="F:hydrolase activity, hydrolyzing O-glycosyl compounds"/>
    <property type="evidence" value="ECO:0007669"/>
    <property type="project" value="InterPro"/>
</dbReference>
<dbReference type="InterPro" id="IPR013320">
    <property type="entry name" value="ConA-like_dom_sf"/>
</dbReference>
<dbReference type="EMBL" id="SDPU01000025">
    <property type="protein sequence ID" value="RYU11195.1"/>
    <property type="molecule type" value="Genomic_DNA"/>
</dbReference>
<dbReference type="Gene3D" id="2.60.120.200">
    <property type="match status" value="1"/>
</dbReference>
<proteinExistence type="predicted"/>
<evidence type="ECO:0000259" key="1">
    <source>
        <dbReference type="PROSITE" id="PS51762"/>
    </source>
</evidence>
<dbReference type="AlphaFoldDB" id="A0A4Q5J1I6"/>
<name>A0A4Q5J1I6_9ACTN</name>
<feature type="domain" description="GH16" evidence="1">
    <location>
        <begin position="52"/>
        <end position="245"/>
    </location>
</feature>
<dbReference type="Pfam" id="PF00722">
    <property type="entry name" value="Glyco_hydro_16"/>
    <property type="match status" value="1"/>
</dbReference>
<dbReference type="RefSeq" id="WP_129988013.1">
    <property type="nucleotide sequence ID" value="NZ_SDPU01000025.1"/>
</dbReference>
<keyword evidence="3" id="KW-1185">Reference proteome</keyword>